<dbReference type="Pfam" id="PF13181">
    <property type="entry name" value="TPR_8"/>
    <property type="match status" value="2"/>
</dbReference>
<organism evidence="4 5">
    <name type="scientific">Thermoflexibacter ruber</name>
    <dbReference type="NCBI Taxonomy" id="1003"/>
    <lineage>
        <taxon>Bacteria</taxon>
        <taxon>Pseudomonadati</taxon>
        <taxon>Bacteroidota</taxon>
        <taxon>Cytophagia</taxon>
        <taxon>Cytophagales</taxon>
        <taxon>Thermoflexibacteraceae</taxon>
        <taxon>Thermoflexibacter</taxon>
    </lineage>
</organism>
<dbReference type="InterPro" id="IPR011990">
    <property type="entry name" value="TPR-like_helical_dom_sf"/>
</dbReference>
<dbReference type="RefSeq" id="WP_091548616.1">
    <property type="nucleotide sequence ID" value="NZ_FONY01000033.1"/>
</dbReference>
<dbReference type="Gene3D" id="1.25.40.10">
    <property type="entry name" value="Tetratricopeptide repeat domain"/>
    <property type="match status" value="3"/>
</dbReference>
<evidence type="ECO:0000313" key="4">
    <source>
        <dbReference type="EMBL" id="SFF42849.1"/>
    </source>
</evidence>
<dbReference type="EMBL" id="FONY01000033">
    <property type="protein sequence ID" value="SFF42849.1"/>
    <property type="molecule type" value="Genomic_DNA"/>
</dbReference>
<dbReference type="SUPFAM" id="SSF81901">
    <property type="entry name" value="HCP-like"/>
    <property type="match status" value="1"/>
</dbReference>
<reference evidence="4 5" key="1">
    <citation type="submission" date="2016-10" db="EMBL/GenBank/DDBJ databases">
        <authorList>
            <person name="de Groot N.N."/>
        </authorList>
    </citation>
    <scope>NUCLEOTIDE SEQUENCE [LARGE SCALE GENOMIC DNA]</scope>
    <source>
        <strain>GEY</strain>
        <strain evidence="5">DSM 9560</strain>
    </source>
</reference>
<dbReference type="AlphaFoldDB" id="A0A1I2IKJ3"/>
<dbReference type="PROSITE" id="PS50005">
    <property type="entry name" value="TPR"/>
    <property type="match status" value="2"/>
</dbReference>
<dbReference type="PANTHER" id="PTHR44858">
    <property type="entry name" value="TETRATRICOPEPTIDE REPEAT PROTEIN 6"/>
    <property type="match status" value="1"/>
</dbReference>
<dbReference type="InterPro" id="IPR019734">
    <property type="entry name" value="TPR_rpt"/>
</dbReference>
<dbReference type="InterPro" id="IPR050498">
    <property type="entry name" value="Ycf3"/>
</dbReference>
<dbReference type="OrthoDB" id="9814069at2"/>
<evidence type="ECO:0000256" key="1">
    <source>
        <dbReference type="ARBA" id="ARBA00022737"/>
    </source>
</evidence>
<keyword evidence="2 3" id="KW-0802">TPR repeat</keyword>
<evidence type="ECO:0000256" key="3">
    <source>
        <dbReference type="PROSITE-ProRule" id="PRU00339"/>
    </source>
</evidence>
<proteinExistence type="predicted"/>
<dbReference type="STRING" id="1003.SAMN04488541_103345"/>
<accession>A0A1I2IKJ3</accession>
<name>A0A1I2IKJ3_9BACT</name>
<keyword evidence="1" id="KW-0677">Repeat</keyword>
<feature type="repeat" description="TPR" evidence="3">
    <location>
        <begin position="184"/>
        <end position="217"/>
    </location>
</feature>
<dbReference type="Proteomes" id="UP000199513">
    <property type="component" value="Unassembled WGS sequence"/>
</dbReference>
<evidence type="ECO:0000256" key="2">
    <source>
        <dbReference type="ARBA" id="ARBA00022803"/>
    </source>
</evidence>
<dbReference type="SUPFAM" id="SSF48452">
    <property type="entry name" value="TPR-like"/>
    <property type="match status" value="1"/>
</dbReference>
<evidence type="ECO:0000313" key="5">
    <source>
        <dbReference type="Proteomes" id="UP000199513"/>
    </source>
</evidence>
<feature type="repeat" description="TPR" evidence="3">
    <location>
        <begin position="150"/>
        <end position="183"/>
    </location>
</feature>
<dbReference type="SMART" id="SM00028">
    <property type="entry name" value="TPR"/>
    <property type="match status" value="7"/>
</dbReference>
<gene>
    <name evidence="4" type="ORF">SAMN04488541_103345</name>
</gene>
<keyword evidence="5" id="KW-1185">Reference proteome</keyword>
<dbReference type="PANTHER" id="PTHR44858:SF1">
    <property type="entry name" value="UDP-N-ACETYLGLUCOSAMINE--PEPTIDE N-ACETYLGLUCOSAMINYLTRANSFERASE SPINDLY-RELATED"/>
    <property type="match status" value="1"/>
</dbReference>
<protein>
    <submittedName>
        <fullName evidence="4">Tetratricopeptide repeat-containing protein</fullName>
    </submittedName>
</protein>
<sequence>MPLKKIVIDTENFAILAVKLVAMALKKLVKFIVLIHISYLLLTSCQPQTQEQAAPLPTQEEERLAKQISYMNEVIEDYPNVADYYFRRAVLNLEAKKENLAQRDIDQAIALDSNKAEYYFVKAKTHEIKEEYDKALTSVKKAEEKGFVQIEADMLMGKMYYHAKDFSKAMTYLGKVQEILPNLAEVHYYRGLTYFQTQDTTNAVSYLNKAIELKKDYKEAYRALIDLYNNYGAYKIALRYTSEAIRNCEKDAYFYYAHGRALWNLKSIDSAMVLYSQAFDLDATIWQAGYQLGLYCVNKKNYVKAEQYLSKVLVQKPDIEQGHYLLAAIYEYHLKQLTDALRHYQRAQLMDKENEQIAADIRRVVRKIEYEEYKKSPQYMLDLLRKQKEEQLQQLQKRDSL</sequence>